<dbReference type="STRING" id="1257118.L8H5L5"/>
<dbReference type="KEGG" id="acan:ACA1_205990"/>
<dbReference type="PANTHER" id="PTHR20963">
    <property type="entry name" value="MULTIPLE INOSITOL POLYPHOSPHATE PHOSPHATASE-RELATED"/>
    <property type="match status" value="1"/>
</dbReference>
<dbReference type="GO" id="GO:0034417">
    <property type="term" value="F:bisphosphoglycerate 3-phosphatase activity"/>
    <property type="evidence" value="ECO:0007669"/>
    <property type="project" value="UniProtKB-EC"/>
</dbReference>
<protein>
    <recommendedName>
        <fullName evidence="5">Multiple inositol polyphosphate phosphatase 1</fullName>
        <ecNumber evidence="4">3.1.3.62</ecNumber>
        <ecNumber evidence="3">3.1.3.80</ecNumber>
    </recommendedName>
    <alternativeName>
        <fullName evidence="11">2,3-bisphosphoglycerate 3-phosphatase</fullName>
    </alternativeName>
</protein>
<evidence type="ECO:0000256" key="7">
    <source>
        <dbReference type="ARBA" id="ARBA00022729"/>
    </source>
</evidence>
<evidence type="ECO:0000256" key="12">
    <source>
        <dbReference type="ARBA" id="ARBA00043668"/>
    </source>
</evidence>
<evidence type="ECO:0000256" key="3">
    <source>
        <dbReference type="ARBA" id="ARBA00012976"/>
    </source>
</evidence>
<comment type="catalytic activity">
    <reaction evidence="14">
        <text>1D-myo-inositol hexakisphosphate + H2O = 1D-myo-inositol 1,2,4,5,6-pentakisphosphate + phosphate</text>
        <dbReference type="Rhea" id="RHEA:16989"/>
        <dbReference type="ChEBI" id="CHEBI:15377"/>
        <dbReference type="ChEBI" id="CHEBI:43474"/>
        <dbReference type="ChEBI" id="CHEBI:57798"/>
        <dbReference type="ChEBI" id="CHEBI:58130"/>
        <dbReference type="EC" id="3.1.3.62"/>
    </reaction>
    <physiologicalReaction direction="left-to-right" evidence="14">
        <dbReference type="Rhea" id="RHEA:16990"/>
    </physiologicalReaction>
</comment>
<dbReference type="Proteomes" id="UP000011083">
    <property type="component" value="Unassembled WGS sequence"/>
</dbReference>
<dbReference type="GO" id="GO:0052745">
    <property type="term" value="F:inositol phosphate phosphatase activity"/>
    <property type="evidence" value="ECO:0007669"/>
    <property type="project" value="TreeGrafter"/>
</dbReference>
<evidence type="ECO:0000256" key="4">
    <source>
        <dbReference type="ARBA" id="ARBA00013040"/>
    </source>
</evidence>
<keyword evidence="10" id="KW-0325">Glycoprotein</keyword>
<dbReference type="PANTHER" id="PTHR20963:SF8">
    <property type="entry name" value="MULTIPLE INOSITOL POLYPHOSPHATE PHOSPHATASE 1"/>
    <property type="match status" value="1"/>
</dbReference>
<dbReference type="AlphaFoldDB" id="L8H5L5"/>
<keyword evidence="8" id="KW-0378">Hydrolase</keyword>
<feature type="transmembrane region" description="Helical" evidence="17">
    <location>
        <begin position="443"/>
        <end position="469"/>
    </location>
</feature>
<comment type="catalytic activity">
    <reaction evidence="13">
        <text>1D-myo-inositol 1,2,4,5,6-pentakisphosphate + H2O = 1D-myo-inositol 1,2,5,6-tetrakisphosphate + phosphate</text>
        <dbReference type="Rhea" id="RHEA:77115"/>
        <dbReference type="ChEBI" id="CHEBI:15377"/>
        <dbReference type="ChEBI" id="CHEBI:43474"/>
        <dbReference type="ChEBI" id="CHEBI:57798"/>
        <dbReference type="ChEBI" id="CHEBI:195535"/>
        <dbReference type="EC" id="3.1.3.62"/>
    </reaction>
    <physiologicalReaction direction="left-to-right" evidence="13">
        <dbReference type="Rhea" id="RHEA:77116"/>
    </physiologicalReaction>
</comment>
<evidence type="ECO:0000256" key="18">
    <source>
        <dbReference type="SAM" id="SignalP"/>
    </source>
</evidence>
<dbReference type="EC" id="3.1.3.62" evidence="4"/>
<accession>L8H5L5</accession>
<evidence type="ECO:0000256" key="6">
    <source>
        <dbReference type="ARBA" id="ARBA00022475"/>
    </source>
</evidence>
<dbReference type="GO" id="GO:0005886">
    <property type="term" value="C:plasma membrane"/>
    <property type="evidence" value="ECO:0007669"/>
    <property type="project" value="UniProtKB-SubCell"/>
</dbReference>
<evidence type="ECO:0000256" key="15">
    <source>
        <dbReference type="ARBA" id="ARBA00043832"/>
    </source>
</evidence>
<dbReference type="CDD" id="cd07061">
    <property type="entry name" value="HP_HAP_like"/>
    <property type="match status" value="1"/>
</dbReference>
<dbReference type="RefSeq" id="XP_004367485.1">
    <property type="nucleotide sequence ID" value="XM_004367428.1"/>
</dbReference>
<dbReference type="PIRSF" id="PIRSF000894">
    <property type="entry name" value="Acid_phosphatase"/>
    <property type="match status" value="1"/>
</dbReference>
<evidence type="ECO:0000256" key="13">
    <source>
        <dbReference type="ARBA" id="ARBA00043671"/>
    </source>
</evidence>
<keyword evidence="20" id="KW-1185">Reference proteome</keyword>
<keyword evidence="16" id="KW-1015">Disulfide bond</keyword>
<evidence type="ECO:0000313" key="20">
    <source>
        <dbReference type="Proteomes" id="UP000011083"/>
    </source>
</evidence>
<name>L8H5L5_ACACF</name>
<evidence type="ECO:0000256" key="5">
    <source>
        <dbReference type="ARBA" id="ARBA00018097"/>
    </source>
</evidence>
<evidence type="ECO:0000256" key="2">
    <source>
        <dbReference type="ARBA" id="ARBA00008422"/>
    </source>
</evidence>
<dbReference type="EMBL" id="KB007916">
    <property type="protein sequence ID" value="ELR20460.1"/>
    <property type="molecule type" value="Genomic_DNA"/>
</dbReference>
<proteinExistence type="inferred from homology"/>
<evidence type="ECO:0000256" key="10">
    <source>
        <dbReference type="ARBA" id="ARBA00023180"/>
    </source>
</evidence>
<comment type="catalytic activity">
    <reaction evidence="15">
        <text>(2R)-2,3-bisphosphoglycerate + H2O = (2R)-2-phosphoglycerate + phosphate</text>
        <dbReference type="Rhea" id="RHEA:27381"/>
        <dbReference type="ChEBI" id="CHEBI:15377"/>
        <dbReference type="ChEBI" id="CHEBI:43474"/>
        <dbReference type="ChEBI" id="CHEBI:58248"/>
        <dbReference type="ChEBI" id="CHEBI:58289"/>
        <dbReference type="EC" id="3.1.3.80"/>
    </reaction>
    <physiologicalReaction direction="left-to-right" evidence="15">
        <dbReference type="Rhea" id="RHEA:27382"/>
    </physiologicalReaction>
</comment>
<evidence type="ECO:0000256" key="11">
    <source>
        <dbReference type="ARBA" id="ARBA00031642"/>
    </source>
</evidence>
<dbReference type="OMA" id="HTFKERT"/>
<evidence type="ECO:0000256" key="16">
    <source>
        <dbReference type="PIRSR" id="PIRSR000894-2"/>
    </source>
</evidence>
<dbReference type="InterPro" id="IPR029033">
    <property type="entry name" value="His_PPase_superfam"/>
</dbReference>
<dbReference type="VEuPathDB" id="AmoebaDB:ACA1_205990"/>
<comment type="similarity">
    <text evidence="2">Belongs to the histidine acid phosphatase family. MINPP1 subfamily.</text>
</comment>
<evidence type="ECO:0000313" key="19">
    <source>
        <dbReference type="EMBL" id="ELR20460.1"/>
    </source>
</evidence>
<gene>
    <name evidence="19" type="ORF">ACA1_205990</name>
</gene>
<keyword evidence="17" id="KW-0812">Transmembrane</keyword>
<feature type="disulfide bond" evidence="16">
    <location>
        <begin position="393"/>
        <end position="399"/>
    </location>
</feature>
<dbReference type="Pfam" id="PF00328">
    <property type="entry name" value="His_Phos_2"/>
    <property type="match status" value="1"/>
</dbReference>
<keyword evidence="9 17" id="KW-0472">Membrane</keyword>
<dbReference type="GO" id="GO:0003993">
    <property type="term" value="F:acid phosphatase activity"/>
    <property type="evidence" value="ECO:0007669"/>
    <property type="project" value="TreeGrafter"/>
</dbReference>
<dbReference type="EC" id="3.1.3.80" evidence="3"/>
<dbReference type="SUPFAM" id="SSF53254">
    <property type="entry name" value="Phosphoglycerate mutase-like"/>
    <property type="match status" value="1"/>
</dbReference>
<dbReference type="GeneID" id="14921317"/>
<feature type="disulfide bond" evidence="16">
    <location>
        <begin position="235"/>
        <end position="249"/>
    </location>
</feature>
<sequence>MMKVAITLSIVLLLGVVVVSAVGDFDIRYHLGSKTPYWPQQNDTTYTPPPDGCHPQFNKFHGILQGHHDAMGAYPWMRNWTNPFDLEDADYLTVQGEYEHYYMAKRALAFYKDLLGTCPFEPSRYDIHSTEISRAGMSASAYSFGLFEKRGQVGPTDFDPFFIVTNNATTDNELRFFKTCPNYISGVKKNKKASAESQFYANKQLPGLADKLTKRINVAGWTLTTDDVNTLWTLCVFQLSAQEISDQFCSFFDKDDVGIMNYIDDLSSYWVKGYGYPINYEISCVLMQNFVDAITQVTSNPVDTHSLRATLRFAHAETVMPFLSLLGLFNDSVPLRATNTQEQIDNRLWRQSIISTFAANVALVTYNCSKPSGPADFRVKLFHSEKEYQIPQCDNKLYCPFEKFKEIYARSLTCDFNKLCGIEGCPANSDADDPTKLLSHKTVIILVVCVGAGGIIVGALALTAVLCVVRCFRRRHEEQGYELAADSVIL</sequence>
<evidence type="ECO:0000256" key="1">
    <source>
        <dbReference type="ARBA" id="ARBA00004236"/>
    </source>
</evidence>
<keyword evidence="17" id="KW-1133">Transmembrane helix</keyword>
<comment type="catalytic activity">
    <reaction evidence="12">
        <text>1D-myo-inositol 1,2,5,6-tetrakisphosphate + H2O = 1D-myo-inositol 1,2,6-trisphosphate + phosphate</text>
        <dbReference type="Rhea" id="RHEA:77119"/>
        <dbReference type="ChEBI" id="CHEBI:15377"/>
        <dbReference type="ChEBI" id="CHEBI:43474"/>
        <dbReference type="ChEBI" id="CHEBI:195535"/>
        <dbReference type="ChEBI" id="CHEBI:195537"/>
        <dbReference type="EC" id="3.1.3.62"/>
    </reaction>
    <physiologicalReaction direction="left-to-right" evidence="12">
        <dbReference type="Rhea" id="RHEA:77120"/>
    </physiologicalReaction>
</comment>
<dbReference type="Gene3D" id="3.40.50.1240">
    <property type="entry name" value="Phosphoglycerate mutase-like"/>
    <property type="match status" value="1"/>
</dbReference>
<dbReference type="InterPro" id="IPR000560">
    <property type="entry name" value="His_Pase_clade-2"/>
</dbReference>
<dbReference type="OrthoDB" id="6509975at2759"/>
<feature type="signal peptide" evidence="18">
    <location>
        <begin position="1"/>
        <end position="21"/>
    </location>
</feature>
<evidence type="ECO:0000256" key="9">
    <source>
        <dbReference type="ARBA" id="ARBA00023136"/>
    </source>
</evidence>
<evidence type="ECO:0000256" key="8">
    <source>
        <dbReference type="ARBA" id="ARBA00022801"/>
    </source>
</evidence>
<evidence type="ECO:0000256" key="14">
    <source>
        <dbReference type="ARBA" id="ARBA00043691"/>
    </source>
</evidence>
<comment type="subcellular location">
    <subcellularLocation>
        <location evidence="1">Cell membrane</location>
    </subcellularLocation>
</comment>
<dbReference type="InterPro" id="IPR016274">
    <property type="entry name" value="Histidine_acid_Pase_euk"/>
</dbReference>
<keyword evidence="7 18" id="KW-0732">Signal</keyword>
<organism evidence="19 20">
    <name type="scientific">Acanthamoeba castellanii (strain ATCC 30010 / Neff)</name>
    <dbReference type="NCBI Taxonomy" id="1257118"/>
    <lineage>
        <taxon>Eukaryota</taxon>
        <taxon>Amoebozoa</taxon>
        <taxon>Discosea</taxon>
        <taxon>Longamoebia</taxon>
        <taxon>Centramoebida</taxon>
        <taxon>Acanthamoebidae</taxon>
        <taxon>Acanthamoeba</taxon>
    </lineage>
</organism>
<keyword evidence="6" id="KW-1003">Cell membrane</keyword>
<evidence type="ECO:0000256" key="17">
    <source>
        <dbReference type="SAM" id="Phobius"/>
    </source>
</evidence>
<reference evidence="19 20" key="1">
    <citation type="journal article" date="2013" name="Genome Biol.">
        <title>Genome of Acanthamoeba castellanii highlights extensive lateral gene transfer and early evolution of tyrosine kinase signaling.</title>
        <authorList>
            <person name="Clarke M."/>
            <person name="Lohan A.J."/>
            <person name="Liu B."/>
            <person name="Lagkouvardos I."/>
            <person name="Roy S."/>
            <person name="Zafar N."/>
            <person name="Bertelli C."/>
            <person name="Schilde C."/>
            <person name="Kianianmomeni A."/>
            <person name="Burglin T.R."/>
            <person name="Frech C."/>
            <person name="Turcotte B."/>
            <person name="Kopec K.O."/>
            <person name="Synnott J.M."/>
            <person name="Choo C."/>
            <person name="Paponov I."/>
            <person name="Finkler A."/>
            <person name="Soon Heng Tan C."/>
            <person name="Hutchins A.P."/>
            <person name="Weinmeier T."/>
            <person name="Rattei T."/>
            <person name="Chu J.S."/>
            <person name="Gimenez G."/>
            <person name="Irimia M."/>
            <person name="Rigden D.J."/>
            <person name="Fitzpatrick D.A."/>
            <person name="Lorenzo-Morales J."/>
            <person name="Bateman A."/>
            <person name="Chiu C.H."/>
            <person name="Tang P."/>
            <person name="Hegemann P."/>
            <person name="Fromm H."/>
            <person name="Raoult D."/>
            <person name="Greub G."/>
            <person name="Miranda-Saavedra D."/>
            <person name="Chen N."/>
            <person name="Nash P."/>
            <person name="Ginger M.L."/>
            <person name="Horn M."/>
            <person name="Schaap P."/>
            <person name="Caler L."/>
            <person name="Loftus B."/>
        </authorList>
    </citation>
    <scope>NUCLEOTIDE SEQUENCE [LARGE SCALE GENOMIC DNA]</scope>
    <source>
        <strain evidence="19 20">Neff</strain>
    </source>
</reference>
<feature type="chain" id="PRO_5003990432" description="Multiple inositol polyphosphate phosphatase 1" evidence="18">
    <location>
        <begin position="22"/>
        <end position="490"/>
    </location>
</feature>